<keyword evidence="7" id="KW-1185">Reference proteome</keyword>
<feature type="active site" description="Proton donor" evidence="4">
    <location>
        <position position="314"/>
    </location>
</feature>
<feature type="domain" description="Epoxide hydrolase N-terminal" evidence="5">
    <location>
        <begin position="6"/>
        <end position="115"/>
    </location>
</feature>
<dbReference type="PIRSF" id="PIRSF001112">
    <property type="entry name" value="Epoxide_hydrolase"/>
    <property type="match status" value="1"/>
</dbReference>
<dbReference type="PRINTS" id="PR00412">
    <property type="entry name" value="EPOXHYDRLASE"/>
</dbReference>
<evidence type="ECO:0000256" key="4">
    <source>
        <dbReference type="PIRSR" id="PIRSR001112-1"/>
    </source>
</evidence>
<comment type="similarity">
    <text evidence="1">Belongs to the peptidase S33 family.</text>
</comment>
<accession>A0A8K0UDZ2</accession>
<dbReference type="GO" id="GO:0097176">
    <property type="term" value="P:epoxide metabolic process"/>
    <property type="evidence" value="ECO:0007669"/>
    <property type="project" value="TreeGrafter"/>
</dbReference>
<dbReference type="Gene3D" id="3.40.50.1820">
    <property type="entry name" value="alpha/beta hydrolase"/>
    <property type="match status" value="1"/>
</dbReference>
<organism evidence="6 7">
    <name type="scientific">Cristinia sonorae</name>
    <dbReference type="NCBI Taxonomy" id="1940300"/>
    <lineage>
        <taxon>Eukaryota</taxon>
        <taxon>Fungi</taxon>
        <taxon>Dikarya</taxon>
        <taxon>Basidiomycota</taxon>
        <taxon>Agaricomycotina</taxon>
        <taxon>Agaricomycetes</taxon>
        <taxon>Agaricomycetidae</taxon>
        <taxon>Agaricales</taxon>
        <taxon>Pleurotineae</taxon>
        <taxon>Stephanosporaceae</taxon>
        <taxon>Cristinia</taxon>
    </lineage>
</organism>
<keyword evidence="2" id="KW-0058">Aromatic hydrocarbons catabolism</keyword>
<name>A0A8K0UDZ2_9AGAR</name>
<dbReference type="SUPFAM" id="SSF53474">
    <property type="entry name" value="alpha/beta-Hydrolases"/>
    <property type="match status" value="1"/>
</dbReference>
<evidence type="ECO:0000256" key="2">
    <source>
        <dbReference type="ARBA" id="ARBA00022797"/>
    </source>
</evidence>
<dbReference type="PANTHER" id="PTHR21661:SF35">
    <property type="entry name" value="EPOXIDE HYDROLASE"/>
    <property type="match status" value="1"/>
</dbReference>
<dbReference type="Proteomes" id="UP000813824">
    <property type="component" value="Unassembled WGS sequence"/>
</dbReference>
<dbReference type="GO" id="GO:0004301">
    <property type="term" value="F:epoxide hydrolase activity"/>
    <property type="evidence" value="ECO:0007669"/>
    <property type="project" value="TreeGrafter"/>
</dbReference>
<dbReference type="InterPro" id="IPR016292">
    <property type="entry name" value="Epoxide_hydrolase"/>
</dbReference>
<evidence type="ECO:0000256" key="1">
    <source>
        <dbReference type="ARBA" id="ARBA00010088"/>
    </source>
</evidence>
<dbReference type="PANTHER" id="PTHR21661">
    <property type="entry name" value="EPOXIDE HYDROLASE 1-RELATED"/>
    <property type="match status" value="1"/>
</dbReference>
<dbReference type="Pfam" id="PF06441">
    <property type="entry name" value="EHN"/>
    <property type="match status" value="1"/>
</dbReference>
<dbReference type="AlphaFoldDB" id="A0A8K0UDZ2"/>
<keyword evidence="3" id="KW-0378">Hydrolase</keyword>
<evidence type="ECO:0000313" key="7">
    <source>
        <dbReference type="Proteomes" id="UP000813824"/>
    </source>
</evidence>
<sequence length="396" mass="45435">MPHSEKPFKLSVTDAEIDDLRKKLDLTRFPDHPDGMDWQYGVPIENVRRLVARWKDGFDWRAAEARINQLPQFTRDIEVEGFGTLNIHYVHKKSDAKGAIPLLFVHGWPGHFMEVSKILPLLTSDTGDHPRFHVVALSLPGFGFSEAPKKGGFRFRQFAEVGHKLMLALGYDKYVTQGGDWGYFITRSIASYYGPKNVKAWHTNMPYTGPPTFAANPLLYLQYLVTPLSAEDVKGLQRNDYWDAERKGYMWAQQTKPQTIGSLLADSPAGLLTWIYEKLIESVDDYHWTDDEVLAWISIYWFSRAGPAASVRIYYESYHHPEDSRPPWSSTPFGASHFPKDVFYTPDLWVRAIGNLVYEVRHEFGGHFAAYEKPEALVKDIRALCKLDVVVKEFTK</sequence>
<feature type="active site" description="Proton acceptor" evidence="4">
    <location>
        <position position="367"/>
    </location>
</feature>
<evidence type="ECO:0000256" key="3">
    <source>
        <dbReference type="ARBA" id="ARBA00022801"/>
    </source>
</evidence>
<proteinExistence type="inferred from homology"/>
<dbReference type="InterPro" id="IPR010497">
    <property type="entry name" value="Epoxide_hydro_N"/>
</dbReference>
<dbReference type="InterPro" id="IPR000639">
    <property type="entry name" value="Epox_hydrolase-like"/>
</dbReference>
<dbReference type="OrthoDB" id="7130006at2759"/>
<protein>
    <submittedName>
        <fullName evidence="6">Alpha/beta-hydrolase</fullName>
    </submittedName>
</protein>
<comment type="caution">
    <text evidence="6">The sequence shown here is derived from an EMBL/GenBank/DDBJ whole genome shotgun (WGS) entry which is preliminary data.</text>
</comment>
<evidence type="ECO:0000259" key="5">
    <source>
        <dbReference type="Pfam" id="PF06441"/>
    </source>
</evidence>
<evidence type="ECO:0000313" key="6">
    <source>
        <dbReference type="EMBL" id="KAH8077254.1"/>
    </source>
</evidence>
<dbReference type="InterPro" id="IPR029058">
    <property type="entry name" value="AB_hydrolase_fold"/>
</dbReference>
<reference evidence="6" key="1">
    <citation type="journal article" date="2021" name="New Phytol.">
        <title>Evolutionary innovations through gain and loss of genes in the ectomycorrhizal Boletales.</title>
        <authorList>
            <person name="Wu G."/>
            <person name="Miyauchi S."/>
            <person name="Morin E."/>
            <person name="Kuo A."/>
            <person name="Drula E."/>
            <person name="Varga T."/>
            <person name="Kohler A."/>
            <person name="Feng B."/>
            <person name="Cao Y."/>
            <person name="Lipzen A."/>
            <person name="Daum C."/>
            <person name="Hundley H."/>
            <person name="Pangilinan J."/>
            <person name="Johnson J."/>
            <person name="Barry K."/>
            <person name="LaButti K."/>
            <person name="Ng V."/>
            <person name="Ahrendt S."/>
            <person name="Min B."/>
            <person name="Choi I.G."/>
            <person name="Park H."/>
            <person name="Plett J.M."/>
            <person name="Magnuson J."/>
            <person name="Spatafora J.W."/>
            <person name="Nagy L.G."/>
            <person name="Henrissat B."/>
            <person name="Grigoriev I.V."/>
            <person name="Yang Z.L."/>
            <person name="Xu J."/>
            <person name="Martin F.M."/>
        </authorList>
    </citation>
    <scope>NUCLEOTIDE SEQUENCE</scope>
    <source>
        <strain evidence="6">KKN 215</strain>
    </source>
</reference>
<dbReference type="EMBL" id="JAEVFJ010000065">
    <property type="protein sequence ID" value="KAH8077254.1"/>
    <property type="molecule type" value="Genomic_DNA"/>
</dbReference>
<gene>
    <name evidence="6" type="ORF">BXZ70DRAFT_704282</name>
</gene>
<feature type="active site" description="Nucleophile" evidence="4">
    <location>
        <position position="180"/>
    </location>
</feature>